<proteinExistence type="predicted"/>
<name>A0A7C3KG45_9CYAN</name>
<dbReference type="Pfam" id="PF13267">
    <property type="entry name" value="DUF4058"/>
    <property type="match status" value="1"/>
</dbReference>
<gene>
    <name evidence="1" type="ORF">ENR64_21505</name>
</gene>
<dbReference type="EMBL" id="DSRU01000313">
    <property type="protein sequence ID" value="HFN00270.1"/>
    <property type="molecule type" value="Genomic_DNA"/>
</dbReference>
<protein>
    <submittedName>
        <fullName evidence="1">DUF4058 family protein</fullName>
    </submittedName>
</protein>
<reference evidence="1" key="1">
    <citation type="journal article" date="2020" name="mSystems">
        <title>Genome- and Community-Level Interaction Insights into Carbon Utilization and Element Cycling Functions of Hydrothermarchaeota in Hydrothermal Sediment.</title>
        <authorList>
            <person name="Zhou Z."/>
            <person name="Liu Y."/>
            <person name="Xu W."/>
            <person name="Pan J."/>
            <person name="Luo Z.H."/>
            <person name="Li M."/>
        </authorList>
    </citation>
    <scope>NUCLEOTIDE SEQUENCE [LARGE SCALE GENOMIC DNA]</scope>
    <source>
        <strain evidence="1">SpSt-418</strain>
    </source>
</reference>
<dbReference type="InterPro" id="IPR025132">
    <property type="entry name" value="DUF4058"/>
</dbReference>
<accession>A0A7C3KG45</accession>
<evidence type="ECO:0000313" key="1">
    <source>
        <dbReference type="EMBL" id="HFN00270.1"/>
    </source>
</evidence>
<comment type="caution">
    <text evidence="1">The sequence shown here is derived from an EMBL/GenBank/DDBJ whole genome shotgun (WGS) entry which is preliminary data.</text>
</comment>
<dbReference type="AlphaFoldDB" id="A0A7C3KG45"/>
<organism evidence="1">
    <name type="scientific">Oscillatoriales cyanobacterium SpSt-418</name>
    <dbReference type="NCBI Taxonomy" id="2282169"/>
    <lineage>
        <taxon>Bacteria</taxon>
        <taxon>Bacillati</taxon>
        <taxon>Cyanobacteriota</taxon>
        <taxon>Cyanophyceae</taxon>
        <taxon>Oscillatoriophycideae</taxon>
        <taxon>Oscillatoriales</taxon>
    </lineage>
</organism>
<sequence>MPSPFPGMNPYLEQPAFWSSFHTRLMVAIADTVAPQLRPNYYIEVETRAYQDQEEPEEILVGIPDAAVLAARSIEQLEPLRVESGVTLTQKRPRSIFLPQPTTIKERYLEVREVGTDTVITVIEVLSPKNKQKGRGRTAYENKRRRILGSLSNLVEIDLIRAGIPMTMIGEVQPSDYRLIVSRRSQRPQADLYDFDLREPIPSVPLPLRPEDEEPLVDLQAIVQGVCDRAGYNERIDYRQPVPPPKLSEADQYWVDELLAPLRGA</sequence>